<protein>
    <submittedName>
        <fullName evidence="2">Uncharacterized protein</fullName>
    </submittedName>
</protein>
<accession>A0A088S6S1</accession>
<dbReference type="AlphaFoldDB" id="A0A088S6S1"/>
<evidence type="ECO:0000313" key="2">
    <source>
        <dbReference type="EMBL" id="AIN97226.1"/>
    </source>
</evidence>
<organism evidence="2 3">
    <name type="scientific">Leishmania panamensis</name>
    <dbReference type="NCBI Taxonomy" id="5679"/>
    <lineage>
        <taxon>Eukaryota</taxon>
        <taxon>Discoba</taxon>
        <taxon>Euglenozoa</taxon>
        <taxon>Kinetoplastea</taxon>
        <taxon>Metakinetoplastina</taxon>
        <taxon>Trypanosomatida</taxon>
        <taxon>Trypanosomatidae</taxon>
        <taxon>Leishmaniinae</taxon>
        <taxon>Leishmania</taxon>
        <taxon>Leishmania guyanensis species complex</taxon>
    </lineage>
</organism>
<keyword evidence="3" id="KW-1185">Reference proteome</keyword>
<feature type="compositionally biased region" description="Low complexity" evidence="1">
    <location>
        <begin position="107"/>
        <end position="119"/>
    </location>
</feature>
<reference evidence="2 3" key="1">
    <citation type="journal article" date="2015" name="Sci. Rep.">
        <title>The genome of Leishmania panamensis: insights into genomics of the L. (Viannia) subgenus.</title>
        <authorList>
            <person name="Llanes A."/>
            <person name="Restrepo C.M."/>
            <person name="Vecchio G.D."/>
            <person name="Anguizola F.J."/>
            <person name="Lleonart R."/>
        </authorList>
    </citation>
    <scope>NUCLEOTIDE SEQUENCE [LARGE SCALE GENOMIC DNA]</scope>
    <source>
        <strain evidence="2 3">MHOM/PA/94/PSC-1</strain>
    </source>
</reference>
<evidence type="ECO:0000256" key="1">
    <source>
        <dbReference type="SAM" id="MobiDB-lite"/>
    </source>
</evidence>
<feature type="region of interest" description="Disordered" evidence="1">
    <location>
        <begin position="666"/>
        <end position="699"/>
    </location>
</feature>
<dbReference type="VEuPathDB" id="TriTrypDB:LPMP_180450"/>
<dbReference type="eggNOG" id="ENOG502SEPG">
    <property type="taxonomic scope" value="Eukaryota"/>
</dbReference>
<dbReference type="EMBL" id="CP009387">
    <property type="protein sequence ID" value="AIN97226.1"/>
    <property type="molecule type" value="Genomic_DNA"/>
</dbReference>
<evidence type="ECO:0000313" key="3">
    <source>
        <dbReference type="Proteomes" id="UP000063063"/>
    </source>
</evidence>
<sequence>MVGVSRGDAQRGLEPIRPRQHRLLPLPHHPAASNGVCAGTDCSQLLPSRCSARPPTVAGAPLTHRRESDVSVVRPVGWGNAVACVGAELRHTGMKPLLPCRPPALPTSSSSAETRSSESVPDSANAAATVATLNFGAALNEQSPVTTERIPSLSPQLSLPYPHSGTTPGVVASCQPHPPSSPTSSSPACKPRCCAPAASLAAISASSSPSPIEDGVLGRYRATATQFIKGIERLNRMTTTMCNADATLIFALTEERTASGKAGARKMARVPLLPLTLCTDGSTVLLVDPNGTERHGNYLQAVDGFHQYLSPFTSTASSRNAAAPSVSSHPPSNVLWWTLTDLQREPSAVPFTTARAALSVEHLIDSQDGVNRKQRFPQPSLMHAAGDETSSTKCPAKVAAMLAAIQPSRLTLRYGEPLVLVFASPGAQVGDEAQRHRIMDGRVGVEVAADVPPRFAASEATSPQEDLKRNGFPHLGYNLLRDIYHGYLPSFLELLYPNGGVQLRGCWCDVPASAVDASTAQSVKLFSQQQLSLHPTVSPMGVGGGAAQRSSPGPLKPRCMQQLLVTMAPMPLLGWSPQSTGAAPHGHRGTAAAAADDIETIMQSLRPTSLRPPWRSQAAFTATHRDANTRKLTTAAPDAVLQLPPAVLRFLAHHDDKVCAVSAKTSSGPRLCLSPSPPPPSEHTATGAAPSPRLTQRRVERHGKPDVCVTDFGPDGPILAINGFDLSRVHSDGDPRGIRDSNLRGPQLQRQWQARSGFDLVYVCALLHAPSQPPPMGMAVKTSVMCKSVVVLTPAGRVELVVPATSHAAAGLITIADVQQSLLCSPVGRLLLLRDEEVVFTYAPGTPHLLETAVVDTAHAVLRLRRRALCPHLEFAKQQMQGERREGDVDEKVGGH</sequence>
<feature type="region of interest" description="Disordered" evidence="1">
    <location>
        <begin position="99"/>
        <end position="124"/>
    </location>
</feature>
<dbReference type="GeneID" id="22573935"/>
<gene>
    <name evidence="2" type="ORF">LPMP_180450</name>
</gene>
<dbReference type="OrthoDB" id="273842at2759"/>
<dbReference type="KEGG" id="lpan:LPMP_180450"/>
<dbReference type="Proteomes" id="UP000063063">
    <property type="component" value="Chromosome 18"/>
</dbReference>
<dbReference type="VEuPathDB" id="TriTrypDB:LPAL13_000038800"/>
<proteinExistence type="predicted"/>
<dbReference type="RefSeq" id="XP_010697879.1">
    <property type="nucleotide sequence ID" value="XM_010699577.1"/>
</dbReference>
<name>A0A088S6S1_LEIPA</name>